<comment type="caution">
    <text evidence="3">The sequence shown here is derived from an EMBL/GenBank/DDBJ whole genome shotgun (WGS) entry which is preliminary data.</text>
</comment>
<feature type="region of interest" description="Disordered" evidence="1">
    <location>
        <begin position="203"/>
        <end position="222"/>
    </location>
</feature>
<dbReference type="InterPro" id="IPR010852">
    <property type="entry name" value="ABATE"/>
</dbReference>
<feature type="domain" description="Zinc finger CGNR" evidence="2">
    <location>
        <begin position="166"/>
        <end position="205"/>
    </location>
</feature>
<feature type="compositionally biased region" description="Basic and acidic residues" evidence="1">
    <location>
        <begin position="205"/>
        <end position="222"/>
    </location>
</feature>
<evidence type="ECO:0000313" key="4">
    <source>
        <dbReference type="Proteomes" id="UP001296706"/>
    </source>
</evidence>
<reference evidence="3 4" key="1">
    <citation type="submission" date="2020-04" db="EMBL/GenBank/DDBJ databases">
        <authorList>
            <person name="Klaysubun C."/>
            <person name="Duangmal K."/>
            <person name="Lipun K."/>
        </authorList>
    </citation>
    <scope>NUCLEOTIDE SEQUENCE [LARGE SCALE GENOMIC DNA]</scope>
    <source>
        <strain evidence="3 4">JCM 11839</strain>
    </source>
</reference>
<dbReference type="EMBL" id="JAAXKY010000251">
    <property type="protein sequence ID" value="NMH82535.1"/>
    <property type="molecule type" value="Genomic_DNA"/>
</dbReference>
<sequence length="222" mass="24253">MGHPEAPTAATLLGEPLPVELMNTVGIDRKDVQDALGDDASVTAWLRAIDDRLRCEAGATVGPAAVGGATEHDLADRLRALRDALRRLAAEVTEDPRPPVTSVIPERQNAIDTLNALAAAWPELRWPSGGDPVPVFRTSGTTGDLAVAFIAHQAVDLFTDGRRKQLRACLAPGCLLYFLKQHPRREWCSAVCGNRARVARHYQRHHIDSRPTAAERTRRSRP</sequence>
<dbReference type="PANTHER" id="PTHR35525:SF3">
    <property type="entry name" value="BLL6575 PROTEIN"/>
    <property type="match status" value="1"/>
</dbReference>
<protein>
    <recommendedName>
        <fullName evidence="2">Zinc finger CGNR domain-containing protein</fullName>
    </recommendedName>
</protein>
<accession>A0ABX1RTZ3</accession>
<evidence type="ECO:0000259" key="2">
    <source>
        <dbReference type="Pfam" id="PF11706"/>
    </source>
</evidence>
<dbReference type="PANTHER" id="PTHR35525">
    <property type="entry name" value="BLL6575 PROTEIN"/>
    <property type="match status" value="1"/>
</dbReference>
<name>A0ABX1RTZ3_9PSEU</name>
<dbReference type="Gene3D" id="1.10.3300.10">
    <property type="entry name" value="Jann2411-like domain"/>
    <property type="match status" value="1"/>
</dbReference>
<dbReference type="InterPro" id="IPR021005">
    <property type="entry name" value="Znf_CGNR"/>
</dbReference>
<proteinExistence type="predicted"/>
<gene>
    <name evidence="3" type="ORF">HF577_36305</name>
</gene>
<dbReference type="SUPFAM" id="SSF160904">
    <property type="entry name" value="Jann2411-like"/>
    <property type="match status" value="1"/>
</dbReference>
<dbReference type="Pfam" id="PF07336">
    <property type="entry name" value="ABATE"/>
    <property type="match status" value="1"/>
</dbReference>
<organism evidence="3 4">
    <name type="scientific">Pseudonocardia xinjiangensis</name>
    <dbReference type="NCBI Taxonomy" id="75289"/>
    <lineage>
        <taxon>Bacteria</taxon>
        <taxon>Bacillati</taxon>
        <taxon>Actinomycetota</taxon>
        <taxon>Actinomycetes</taxon>
        <taxon>Pseudonocardiales</taxon>
        <taxon>Pseudonocardiaceae</taxon>
        <taxon>Pseudonocardia</taxon>
    </lineage>
</organism>
<dbReference type="InterPro" id="IPR023286">
    <property type="entry name" value="ABATE_dom_sf"/>
</dbReference>
<evidence type="ECO:0000313" key="3">
    <source>
        <dbReference type="EMBL" id="NMH82535.1"/>
    </source>
</evidence>
<dbReference type="Pfam" id="PF11706">
    <property type="entry name" value="zf-CGNR"/>
    <property type="match status" value="1"/>
</dbReference>
<dbReference type="Proteomes" id="UP001296706">
    <property type="component" value="Unassembled WGS sequence"/>
</dbReference>
<evidence type="ECO:0000256" key="1">
    <source>
        <dbReference type="SAM" id="MobiDB-lite"/>
    </source>
</evidence>
<keyword evidence="4" id="KW-1185">Reference proteome</keyword>